<evidence type="ECO:0000256" key="1">
    <source>
        <dbReference type="SAM" id="MobiDB-lite"/>
    </source>
</evidence>
<feature type="signal peptide" evidence="2">
    <location>
        <begin position="1"/>
        <end position="23"/>
    </location>
</feature>
<dbReference type="Proteomes" id="UP000186922">
    <property type="component" value="Unassembled WGS sequence"/>
</dbReference>
<comment type="caution">
    <text evidence="3">The sequence shown here is derived from an EMBL/GenBank/DDBJ whole genome shotgun (WGS) entry which is preliminary data.</text>
</comment>
<proteinExistence type="predicted"/>
<dbReference type="AlphaFoldDB" id="A0A1D1VUT7"/>
<keyword evidence="2" id="KW-0732">Signal</keyword>
<accession>A0A1D1VUT7</accession>
<feature type="compositionally biased region" description="Low complexity" evidence="1">
    <location>
        <begin position="132"/>
        <end position="144"/>
    </location>
</feature>
<evidence type="ECO:0000256" key="2">
    <source>
        <dbReference type="SAM" id="SignalP"/>
    </source>
</evidence>
<evidence type="ECO:0000313" key="3">
    <source>
        <dbReference type="EMBL" id="GAV04801.1"/>
    </source>
</evidence>
<name>A0A1D1VUT7_RAMVA</name>
<gene>
    <name evidence="3" type="primary">RvY_15025-1</name>
    <name evidence="3" type="synonym">RvY_15025.1</name>
    <name evidence="3" type="ORF">RvY_15025</name>
</gene>
<feature type="chain" id="PRO_5008898878" evidence="2">
    <location>
        <begin position="24"/>
        <end position="239"/>
    </location>
</feature>
<feature type="region of interest" description="Disordered" evidence="1">
    <location>
        <begin position="192"/>
        <end position="239"/>
    </location>
</feature>
<feature type="region of interest" description="Disordered" evidence="1">
    <location>
        <begin position="129"/>
        <end position="180"/>
    </location>
</feature>
<dbReference type="EMBL" id="BDGG01000011">
    <property type="protein sequence ID" value="GAV04801.1"/>
    <property type="molecule type" value="Genomic_DNA"/>
</dbReference>
<organism evidence="3 4">
    <name type="scientific">Ramazzottius varieornatus</name>
    <name type="common">Water bear</name>
    <name type="synonym">Tardigrade</name>
    <dbReference type="NCBI Taxonomy" id="947166"/>
    <lineage>
        <taxon>Eukaryota</taxon>
        <taxon>Metazoa</taxon>
        <taxon>Ecdysozoa</taxon>
        <taxon>Tardigrada</taxon>
        <taxon>Eutardigrada</taxon>
        <taxon>Parachela</taxon>
        <taxon>Hypsibioidea</taxon>
        <taxon>Ramazzottiidae</taxon>
        <taxon>Ramazzottius</taxon>
    </lineage>
</organism>
<keyword evidence="4" id="KW-1185">Reference proteome</keyword>
<protein>
    <submittedName>
        <fullName evidence="3">Uncharacterized protein</fullName>
    </submittedName>
</protein>
<reference evidence="3 4" key="1">
    <citation type="journal article" date="2016" name="Nat. Commun.">
        <title>Extremotolerant tardigrade genome and improved radiotolerance of human cultured cells by tardigrade-unique protein.</title>
        <authorList>
            <person name="Hashimoto T."/>
            <person name="Horikawa D.D."/>
            <person name="Saito Y."/>
            <person name="Kuwahara H."/>
            <person name="Kozuka-Hata H."/>
            <person name="Shin-I T."/>
            <person name="Minakuchi Y."/>
            <person name="Ohishi K."/>
            <person name="Motoyama A."/>
            <person name="Aizu T."/>
            <person name="Enomoto A."/>
            <person name="Kondo K."/>
            <person name="Tanaka S."/>
            <person name="Hara Y."/>
            <person name="Koshikawa S."/>
            <person name="Sagara H."/>
            <person name="Miura T."/>
            <person name="Yokobori S."/>
            <person name="Miyagawa K."/>
            <person name="Suzuki Y."/>
            <person name="Kubo T."/>
            <person name="Oyama M."/>
            <person name="Kohara Y."/>
            <person name="Fujiyama A."/>
            <person name="Arakawa K."/>
            <person name="Katayama T."/>
            <person name="Toyoda A."/>
            <person name="Kunieda T."/>
        </authorList>
    </citation>
    <scope>NUCLEOTIDE SEQUENCE [LARGE SCALE GENOMIC DNA]</scope>
    <source>
        <strain evidence="3 4">YOKOZUNA-1</strain>
    </source>
</reference>
<evidence type="ECO:0000313" key="4">
    <source>
        <dbReference type="Proteomes" id="UP000186922"/>
    </source>
</evidence>
<sequence>MEYFLKCWLILSVSAGLWAKTSGQFFGFPFFSLWPNPLAFWAAGGAGVGAQIPDIGLAGNQDDIRQFWPSFRSLQERAETKPVNNTAAAITNSTAAAITNSTAAAITNSTAAAISPAVADLPDRKSAKVAGNATASSSTNSTSDDTAKAPSKPRSIANNAAGNALSLPAPDQRPLSVVQQRQVLSSSLTALDQGAESTAKPKVAEAETAVTKLISKRPRKRTTAKEKPSKAVESFSTTF</sequence>